<dbReference type="Proteomes" id="UP000297776">
    <property type="component" value="Unassembled WGS sequence"/>
</dbReference>
<gene>
    <name evidence="2" type="ORF">E2626_06315</name>
</gene>
<keyword evidence="3" id="KW-1185">Reference proteome</keyword>
<name>A0A4Y8LI90_9BACL</name>
<evidence type="ECO:0000313" key="2">
    <source>
        <dbReference type="EMBL" id="TFE02188.1"/>
    </source>
</evidence>
<dbReference type="OrthoDB" id="2734037at2"/>
<organism evidence="2 3">
    <name type="scientific">Jeotgalibacillus salarius</name>
    <dbReference type="NCBI Taxonomy" id="546023"/>
    <lineage>
        <taxon>Bacteria</taxon>
        <taxon>Bacillati</taxon>
        <taxon>Bacillota</taxon>
        <taxon>Bacilli</taxon>
        <taxon>Bacillales</taxon>
        <taxon>Caryophanaceae</taxon>
        <taxon>Jeotgalibacillus</taxon>
    </lineage>
</organism>
<dbReference type="Pfam" id="PF08378">
    <property type="entry name" value="NERD"/>
    <property type="match status" value="1"/>
</dbReference>
<reference evidence="2 3" key="1">
    <citation type="submission" date="2019-03" db="EMBL/GenBank/DDBJ databases">
        <authorList>
            <person name="Yang Y."/>
        </authorList>
    </citation>
    <scope>NUCLEOTIDE SEQUENCE [LARGE SCALE GENOMIC DNA]</scope>
    <source>
        <strain evidence="2 3">ASL-1</strain>
    </source>
</reference>
<sequence length="336" mass="38554">MKINRLGGIALIFHERKPSIRAHAYELLSRHLPENLPAKTSLLKEASIIRAGEFGEKLIDQLLLPFGSDEFLIGLNLTFPFDGETIQIDHLVLTPSFALTIETKHIKGHVKLDLENEQMYRHEPDGSIFTSTHPPLQAERHRKGLLQIFNKMNVDLPVYSLIPFTHSTVHLEAVGSYTVLPQEICRSGRFTMKLRELCESGLPQKISPLALPQIADTLKTYTVNEKIYHTLDRFNISKSQLIPGVWCHFCSELSCIWTGRRFRCQLCREPNDETYQDTLFVYLTFVSESIANKQARIMLNLTRPGTARILMLKAGLEPFHKTSKRFYRIRKSIRAN</sequence>
<comment type="caution">
    <text evidence="2">The sequence shown here is derived from an EMBL/GenBank/DDBJ whole genome shotgun (WGS) entry which is preliminary data.</text>
</comment>
<proteinExistence type="predicted"/>
<evidence type="ECO:0000313" key="3">
    <source>
        <dbReference type="Proteomes" id="UP000297776"/>
    </source>
</evidence>
<feature type="domain" description="NERD" evidence="1">
    <location>
        <begin position="51"/>
        <end position="168"/>
    </location>
</feature>
<accession>A0A4Y8LI90</accession>
<dbReference type="EMBL" id="SORX01000003">
    <property type="protein sequence ID" value="TFE02188.1"/>
    <property type="molecule type" value="Genomic_DNA"/>
</dbReference>
<protein>
    <submittedName>
        <fullName evidence="2">NERD domain-containing protein</fullName>
    </submittedName>
</protein>
<evidence type="ECO:0000259" key="1">
    <source>
        <dbReference type="PROSITE" id="PS50965"/>
    </source>
</evidence>
<dbReference type="InterPro" id="IPR011528">
    <property type="entry name" value="NERD"/>
</dbReference>
<dbReference type="PROSITE" id="PS50965">
    <property type="entry name" value="NERD"/>
    <property type="match status" value="1"/>
</dbReference>
<dbReference type="AlphaFoldDB" id="A0A4Y8LI90"/>